<organism evidence="1 2">
    <name type="scientific">Butyrivibrio proteoclasticus</name>
    <dbReference type="NCBI Taxonomy" id="43305"/>
    <lineage>
        <taxon>Bacteria</taxon>
        <taxon>Bacillati</taxon>
        <taxon>Bacillota</taxon>
        <taxon>Clostridia</taxon>
        <taxon>Lachnospirales</taxon>
        <taxon>Lachnospiraceae</taxon>
        <taxon>Butyrivibrio</taxon>
    </lineage>
</organism>
<proteinExistence type="predicted"/>
<reference evidence="2" key="1">
    <citation type="submission" date="2016-10" db="EMBL/GenBank/DDBJ databases">
        <authorList>
            <person name="Varghese N."/>
            <person name="Submissions S."/>
        </authorList>
    </citation>
    <scope>NUCLEOTIDE SEQUENCE [LARGE SCALE GENOMIC DNA]</scope>
    <source>
        <strain evidence="2">P18</strain>
    </source>
</reference>
<dbReference type="EMBL" id="FOXO01000044">
    <property type="protein sequence ID" value="SFQ42044.1"/>
    <property type="molecule type" value="Genomic_DNA"/>
</dbReference>
<name>A0A1I5YCU4_9FIRM</name>
<evidence type="ECO:0000313" key="1">
    <source>
        <dbReference type="EMBL" id="SFQ42044.1"/>
    </source>
</evidence>
<gene>
    <name evidence="1" type="ORF">SAMN04487928_1444</name>
</gene>
<dbReference type="AlphaFoldDB" id="A0A1I5YCU4"/>
<keyword evidence="2" id="KW-1185">Reference proteome</keyword>
<dbReference type="Proteomes" id="UP000182624">
    <property type="component" value="Unassembled WGS sequence"/>
</dbReference>
<dbReference type="OrthoDB" id="2005286at2"/>
<accession>A0A1I5YCU4</accession>
<protein>
    <submittedName>
        <fullName evidence="1">Uncharacterized protein</fullName>
    </submittedName>
</protein>
<sequence>MIIFFGNNKKDKDVRLTDKQYKDLVGGMSRKERKEFERHQDQLRRDREDDKFDVAIAKIALFTVNFTLF</sequence>
<evidence type="ECO:0000313" key="2">
    <source>
        <dbReference type="Proteomes" id="UP000182624"/>
    </source>
</evidence>
<dbReference type="RefSeq" id="WP_074891836.1">
    <property type="nucleotide sequence ID" value="NZ_FOXO01000044.1"/>
</dbReference>